<dbReference type="EMBL" id="UINC01084552">
    <property type="protein sequence ID" value="SVC31304.1"/>
    <property type="molecule type" value="Genomic_DNA"/>
</dbReference>
<proteinExistence type="predicted"/>
<dbReference type="AlphaFoldDB" id="A0A382L2W1"/>
<dbReference type="Gene3D" id="3.40.50.150">
    <property type="entry name" value="Vaccinia Virus protein VP39"/>
    <property type="match status" value="1"/>
</dbReference>
<sequence>MKFKRILKYRLFKLFFKNYSKLFMSFYKHKLNSNLIDLIKKEVEIKIVYDIGAYRGDFSNYLNKTSLKGKDFYLFEANEKNEKYLNKFDFKYFIDVLSDRKKEVKFYSKSLSGDSYYLEKTNIYDGFDAKTKITNTLDNIVEQNNLPFPNFIKIDTQGSEIDILKGAKRTISNCKLIYLECPIIEYNFGSPNLDQYIKYLDSIDFVPYDICEVHYIDKMLVQIDILFIKKSIINKIYPGNKILNILN</sequence>
<dbReference type="Pfam" id="PF05050">
    <property type="entry name" value="Methyltransf_21"/>
    <property type="match status" value="1"/>
</dbReference>
<dbReference type="PANTHER" id="PTHR36973:SF4">
    <property type="entry name" value="NODULATION PROTEIN"/>
    <property type="match status" value="1"/>
</dbReference>
<dbReference type="PANTHER" id="PTHR36973">
    <property type="entry name" value="SLL1456 PROTEIN-RELATED"/>
    <property type="match status" value="1"/>
</dbReference>
<dbReference type="InterPro" id="IPR053188">
    <property type="entry name" value="FkbM_Methyltransferase"/>
</dbReference>
<protein>
    <recommendedName>
        <fullName evidence="1">Methyltransferase FkbM domain-containing protein</fullName>
    </recommendedName>
</protein>
<organism evidence="2">
    <name type="scientific">marine metagenome</name>
    <dbReference type="NCBI Taxonomy" id="408172"/>
    <lineage>
        <taxon>unclassified sequences</taxon>
        <taxon>metagenomes</taxon>
        <taxon>ecological metagenomes</taxon>
    </lineage>
</organism>
<evidence type="ECO:0000259" key="1">
    <source>
        <dbReference type="Pfam" id="PF05050"/>
    </source>
</evidence>
<reference evidence="2" key="1">
    <citation type="submission" date="2018-05" db="EMBL/GenBank/DDBJ databases">
        <authorList>
            <person name="Lanie J.A."/>
            <person name="Ng W.-L."/>
            <person name="Kazmierczak K.M."/>
            <person name="Andrzejewski T.M."/>
            <person name="Davidsen T.M."/>
            <person name="Wayne K.J."/>
            <person name="Tettelin H."/>
            <person name="Glass J.I."/>
            <person name="Rusch D."/>
            <person name="Podicherti R."/>
            <person name="Tsui H.-C.T."/>
            <person name="Winkler M.E."/>
        </authorList>
    </citation>
    <scope>NUCLEOTIDE SEQUENCE</scope>
</reference>
<dbReference type="InterPro" id="IPR029063">
    <property type="entry name" value="SAM-dependent_MTases_sf"/>
</dbReference>
<dbReference type="GO" id="GO:0008171">
    <property type="term" value="F:O-methyltransferase activity"/>
    <property type="evidence" value="ECO:0007669"/>
    <property type="project" value="TreeGrafter"/>
</dbReference>
<evidence type="ECO:0000313" key="2">
    <source>
        <dbReference type="EMBL" id="SVC31304.1"/>
    </source>
</evidence>
<dbReference type="InterPro" id="IPR006342">
    <property type="entry name" value="FkbM_mtfrase"/>
</dbReference>
<dbReference type="SUPFAM" id="SSF53335">
    <property type="entry name" value="S-adenosyl-L-methionine-dependent methyltransferases"/>
    <property type="match status" value="1"/>
</dbReference>
<gene>
    <name evidence="2" type="ORF">METZ01_LOCUS284158</name>
</gene>
<feature type="domain" description="Methyltransferase FkbM" evidence="1">
    <location>
        <begin position="50"/>
        <end position="202"/>
    </location>
</feature>
<dbReference type="NCBIfam" id="TIGR01444">
    <property type="entry name" value="fkbM_fam"/>
    <property type="match status" value="1"/>
</dbReference>
<accession>A0A382L2W1</accession>
<name>A0A382L2W1_9ZZZZ</name>